<proteinExistence type="predicted"/>
<dbReference type="InterPro" id="IPR036249">
    <property type="entry name" value="Thioredoxin-like_sf"/>
</dbReference>
<protein>
    <submittedName>
        <fullName evidence="5">TlpA family protein disulfide reductase</fullName>
    </submittedName>
</protein>
<dbReference type="InterPro" id="IPR017937">
    <property type="entry name" value="Thioredoxin_CS"/>
</dbReference>
<gene>
    <name evidence="5" type="ORF">C0187_04935</name>
</gene>
<dbReference type="CDD" id="cd02966">
    <property type="entry name" value="TlpA_like_family"/>
    <property type="match status" value="1"/>
</dbReference>
<dbReference type="PROSITE" id="PS51352">
    <property type="entry name" value="THIOREDOXIN_2"/>
    <property type="match status" value="1"/>
</dbReference>
<feature type="domain" description="Thioredoxin" evidence="4">
    <location>
        <begin position="26"/>
        <end position="163"/>
    </location>
</feature>
<comment type="subcellular location">
    <subcellularLocation>
        <location evidence="1">Cell envelope</location>
    </subcellularLocation>
</comment>
<sequence length="163" mass="18634">MKKVILLFMGMLLIFNIIGCNPFDSSSKNANLPELKDVGISEFDQILQEHKGKVILVNFFASWCPPCKAETPEFVETYNKLKDKNFVIIAFSIDDDIQKARQFVADYKITYPVYHAKRELEQKMGVSSIPTNIFYDKNGNLHQAMVGAITADFLIKTYEILNK</sequence>
<organism evidence="5 6">
    <name type="scientific">Calditerrivibrio nitroreducens</name>
    <dbReference type="NCBI Taxonomy" id="477976"/>
    <lineage>
        <taxon>Bacteria</taxon>
        <taxon>Pseudomonadati</taxon>
        <taxon>Deferribacterota</taxon>
        <taxon>Deferribacteres</taxon>
        <taxon>Deferribacterales</taxon>
        <taxon>Calditerrivibrionaceae</taxon>
    </lineage>
</organism>
<dbReference type="GO" id="GO:0030313">
    <property type="term" value="C:cell envelope"/>
    <property type="evidence" value="ECO:0007669"/>
    <property type="project" value="UniProtKB-SubCell"/>
</dbReference>
<name>A0A2J6WKG6_9BACT</name>
<evidence type="ECO:0000256" key="1">
    <source>
        <dbReference type="ARBA" id="ARBA00004196"/>
    </source>
</evidence>
<dbReference type="PANTHER" id="PTHR42852">
    <property type="entry name" value="THIOL:DISULFIDE INTERCHANGE PROTEIN DSBE"/>
    <property type="match status" value="1"/>
</dbReference>
<dbReference type="AlphaFoldDB" id="A0A2J6WKG6"/>
<dbReference type="GO" id="GO:0017004">
    <property type="term" value="P:cytochrome complex assembly"/>
    <property type="evidence" value="ECO:0007669"/>
    <property type="project" value="UniProtKB-KW"/>
</dbReference>
<dbReference type="Pfam" id="PF08534">
    <property type="entry name" value="Redoxin"/>
    <property type="match status" value="1"/>
</dbReference>
<evidence type="ECO:0000256" key="2">
    <source>
        <dbReference type="ARBA" id="ARBA00022748"/>
    </source>
</evidence>
<dbReference type="InterPro" id="IPR013740">
    <property type="entry name" value="Redoxin"/>
</dbReference>
<keyword evidence="2" id="KW-0201">Cytochrome c-type biogenesis</keyword>
<dbReference type="SUPFAM" id="SSF52833">
    <property type="entry name" value="Thioredoxin-like"/>
    <property type="match status" value="1"/>
</dbReference>
<dbReference type="PANTHER" id="PTHR42852:SF13">
    <property type="entry name" value="PROTEIN DIPZ"/>
    <property type="match status" value="1"/>
</dbReference>
<dbReference type="Gene3D" id="3.40.30.10">
    <property type="entry name" value="Glutaredoxin"/>
    <property type="match status" value="1"/>
</dbReference>
<dbReference type="InterPro" id="IPR050553">
    <property type="entry name" value="Thioredoxin_ResA/DsbE_sf"/>
</dbReference>
<reference evidence="5 6" key="1">
    <citation type="submission" date="2018-01" db="EMBL/GenBank/DDBJ databases">
        <title>Metagenomic assembled genomes from two thermal pools in the Uzon Caldera, Kamchatka, Russia.</title>
        <authorList>
            <person name="Wilkins L."/>
            <person name="Ettinger C."/>
        </authorList>
    </citation>
    <scope>NUCLEOTIDE SEQUENCE [LARGE SCALE GENOMIC DNA]</scope>
    <source>
        <strain evidence="5">ZAV-05</strain>
    </source>
</reference>
<dbReference type="InterPro" id="IPR013766">
    <property type="entry name" value="Thioredoxin_domain"/>
</dbReference>
<dbReference type="PROSITE" id="PS00194">
    <property type="entry name" value="THIOREDOXIN_1"/>
    <property type="match status" value="1"/>
</dbReference>
<accession>A0A2J6WKG6</accession>
<dbReference type="GO" id="GO:0016491">
    <property type="term" value="F:oxidoreductase activity"/>
    <property type="evidence" value="ECO:0007669"/>
    <property type="project" value="InterPro"/>
</dbReference>
<comment type="caution">
    <text evidence="5">The sequence shown here is derived from an EMBL/GenBank/DDBJ whole genome shotgun (WGS) entry which is preliminary data.</text>
</comment>
<dbReference type="EMBL" id="PNIN01000048">
    <property type="protein sequence ID" value="PMP70867.1"/>
    <property type="molecule type" value="Genomic_DNA"/>
</dbReference>
<evidence type="ECO:0000256" key="3">
    <source>
        <dbReference type="ARBA" id="ARBA00023284"/>
    </source>
</evidence>
<evidence type="ECO:0000313" key="6">
    <source>
        <dbReference type="Proteomes" id="UP000242881"/>
    </source>
</evidence>
<keyword evidence="3" id="KW-0676">Redox-active center</keyword>
<evidence type="ECO:0000313" key="5">
    <source>
        <dbReference type="EMBL" id="PMP70867.1"/>
    </source>
</evidence>
<evidence type="ECO:0000259" key="4">
    <source>
        <dbReference type="PROSITE" id="PS51352"/>
    </source>
</evidence>
<dbReference type="Proteomes" id="UP000242881">
    <property type="component" value="Unassembled WGS sequence"/>
</dbReference>